<evidence type="ECO:0000313" key="8">
    <source>
        <dbReference type="EMBL" id="MDY0404020.1"/>
    </source>
</evidence>
<evidence type="ECO:0000259" key="7">
    <source>
        <dbReference type="SMART" id="SM00905"/>
    </source>
</evidence>
<dbReference type="PANTHER" id="PTHR42844">
    <property type="entry name" value="DIHYDRONEOPTERIN ALDOLASE 1-RELATED"/>
    <property type="match status" value="1"/>
</dbReference>
<comment type="similarity">
    <text evidence="3 6">Belongs to the DHNA family.</text>
</comment>
<dbReference type="InterPro" id="IPR006157">
    <property type="entry name" value="FolB_dom"/>
</dbReference>
<dbReference type="GO" id="GO:0004150">
    <property type="term" value="F:dihydroneopterin aldolase activity"/>
    <property type="evidence" value="ECO:0007669"/>
    <property type="project" value="UniProtKB-EC"/>
</dbReference>
<evidence type="ECO:0000313" key="9">
    <source>
        <dbReference type="Proteomes" id="UP001228376"/>
    </source>
</evidence>
<keyword evidence="5 6" id="KW-0456">Lyase</keyword>
<keyword evidence="4 6" id="KW-0289">Folate biosynthesis</keyword>
<sequence>MDKIMLNGMRFYGYHGLFPEENKLGQEFIVDAELFLDLHKPGSSDDMNDSIDYGRVFEMVKERVEGQAKNLIEALAEEVAQDLFTTFSLLKACKIRITKPNPPIAGHYDSVAAEIYREREK</sequence>
<evidence type="ECO:0000256" key="6">
    <source>
        <dbReference type="RuleBase" id="RU362079"/>
    </source>
</evidence>
<protein>
    <recommendedName>
        <fullName evidence="6">7,8-dihydroneopterin aldolase</fullName>
        <ecNumber evidence="6">4.1.2.25</ecNumber>
    </recommendedName>
</protein>
<evidence type="ECO:0000256" key="5">
    <source>
        <dbReference type="ARBA" id="ARBA00023239"/>
    </source>
</evidence>
<evidence type="ECO:0000256" key="1">
    <source>
        <dbReference type="ARBA" id="ARBA00001353"/>
    </source>
</evidence>
<reference evidence="8 9" key="1">
    <citation type="submission" date="2023-10" db="EMBL/GenBank/DDBJ databases">
        <title>179-bfca-hs.</title>
        <authorList>
            <person name="Miliotis G."/>
            <person name="Sengupta P."/>
            <person name="Hameed A."/>
            <person name="Chuvochina M."/>
            <person name="Mcdonagh F."/>
            <person name="Simpson A.C."/>
            <person name="Singh N.K."/>
            <person name="Rekha P.D."/>
            <person name="Raman K."/>
            <person name="Hugenholtz P."/>
            <person name="Venkateswaran K."/>
        </authorList>
    </citation>
    <scope>NUCLEOTIDE SEQUENCE [LARGE SCALE GENOMIC DNA]</scope>
    <source>
        <strain evidence="8 9">179-BFC-A-HS</strain>
    </source>
</reference>
<comment type="pathway">
    <text evidence="2 6">Cofactor biosynthesis; tetrahydrofolate biosynthesis; 2-amino-4-hydroxy-6-hydroxymethyl-7,8-dihydropteridine diphosphate from 7,8-dihydroneopterin triphosphate: step 3/4.</text>
</comment>
<accession>A0ABU5CES4</accession>
<dbReference type="NCBIfam" id="TIGR00525">
    <property type="entry name" value="folB"/>
    <property type="match status" value="1"/>
</dbReference>
<dbReference type="NCBIfam" id="TIGR00526">
    <property type="entry name" value="folB_dom"/>
    <property type="match status" value="1"/>
</dbReference>
<evidence type="ECO:0000256" key="2">
    <source>
        <dbReference type="ARBA" id="ARBA00005013"/>
    </source>
</evidence>
<comment type="catalytic activity">
    <reaction evidence="1 6">
        <text>7,8-dihydroneopterin = 6-hydroxymethyl-7,8-dihydropterin + glycolaldehyde</text>
        <dbReference type="Rhea" id="RHEA:10540"/>
        <dbReference type="ChEBI" id="CHEBI:17001"/>
        <dbReference type="ChEBI" id="CHEBI:17071"/>
        <dbReference type="ChEBI" id="CHEBI:44841"/>
        <dbReference type="EC" id="4.1.2.25"/>
    </reaction>
</comment>
<dbReference type="EC" id="4.1.2.25" evidence="6"/>
<dbReference type="Proteomes" id="UP001228376">
    <property type="component" value="Unassembled WGS sequence"/>
</dbReference>
<dbReference type="InterPro" id="IPR006156">
    <property type="entry name" value="Dihydroneopterin_aldolase"/>
</dbReference>
<name>A0ABU5CES4_9BACI</name>
<comment type="function">
    <text evidence="6">Catalyzes the conversion of 7,8-dihydroneopterin to 6-hydroxymethyl-7,8-dihydropterin.</text>
</comment>
<dbReference type="EMBL" id="JAROCA020000001">
    <property type="protein sequence ID" value="MDY0404020.1"/>
    <property type="molecule type" value="Genomic_DNA"/>
</dbReference>
<dbReference type="SUPFAM" id="SSF55620">
    <property type="entry name" value="Tetrahydrobiopterin biosynthesis enzymes-like"/>
    <property type="match status" value="1"/>
</dbReference>
<gene>
    <name evidence="8" type="primary">folB</name>
    <name evidence="8" type="ORF">P5G51_000040</name>
</gene>
<dbReference type="InterPro" id="IPR043133">
    <property type="entry name" value="GTP-CH-I_C/QueF"/>
</dbReference>
<organism evidence="8 9">
    <name type="scientific">Tigheibacillus jepli</name>
    <dbReference type="NCBI Taxonomy" id="3035914"/>
    <lineage>
        <taxon>Bacteria</taxon>
        <taxon>Bacillati</taxon>
        <taxon>Bacillota</taxon>
        <taxon>Bacilli</taxon>
        <taxon>Bacillales</taxon>
        <taxon>Bacillaceae</taxon>
        <taxon>Tigheibacillus</taxon>
    </lineage>
</organism>
<proteinExistence type="inferred from homology"/>
<dbReference type="Pfam" id="PF02152">
    <property type="entry name" value="FolB"/>
    <property type="match status" value="1"/>
</dbReference>
<keyword evidence="9" id="KW-1185">Reference proteome</keyword>
<dbReference type="RefSeq" id="WP_306067932.1">
    <property type="nucleotide sequence ID" value="NZ_JAROCA020000001.1"/>
</dbReference>
<dbReference type="SMART" id="SM00905">
    <property type="entry name" value="FolB"/>
    <property type="match status" value="1"/>
</dbReference>
<evidence type="ECO:0000256" key="3">
    <source>
        <dbReference type="ARBA" id="ARBA00005708"/>
    </source>
</evidence>
<feature type="domain" description="Dihydroneopterin aldolase/epimerase" evidence="7">
    <location>
        <begin position="4"/>
        <end position="117"/>
    </location>
</feature>
<comment type="caution">
    <text evidence="8">The sequence shown here is derived from an EMBL/GenBank/DDBJ whole genome shotgun (WGS) entry which is preliminary data.</text>
</comment>
<dbReference type="CDD" id="cd00534">
    <property type="entry name" value="DHNA_DHNTPE"/>
    <property type="match status" value="1"/>
</dbReference>
<evidence type="ECO:0000256" key="4">
    <source>
        <dbReference type="ARBA" id="ARBA00022909"/>
    </source>
</evidence>
<dbReference type="PANTHER" id="PTHR42844:SF1">
    <property type="entry name" value="DIHYDRONEOPTERIN ALDOLASE 1-RELATED"/>
    <property type="match status" value="1"/>
</dbReference>
<dbReference type="Gene3D" id="3.30.1130.10">
    <property type="match status" value="1"/>
</dbReference>